<comment type="pathway">
    <text evidence="11">Cofactor biosynthesis; ubiquinone biosynthesis.</text>
</comment>
<reference evidence="13 14" key="1">
    <citation type="submission" date="2016-07" db="EMBL/GenBank/DDBJ databases">
        <title>Pervasive Adenine N6-methylation of Active Genes in Fungi.</title>
        <authorList>
            <consortium name="DOE Joint Genome Institute"/>
            <person name="Mondo S.J."/>
            <person name="Dannebaum R.O."/>
            <person name="Kuo R.C."/>
            <person name="Labutti K."/>
            <person name="Haridas S."/>
            <person name="Kuo A."/>
            <person name="Salamov A."/>
            <person name="Ahrendt S.R."/>
            <person name="Lipzen A."/>
            <person name="Sullivan W."/>
            <person name="Andreopoulos W.B."/>
            <person name="Clum A."/>
            <person name="Lindquist E."/>
            <person name="Daum C."/>
            <person name="Ramamoorthy G.K."/>
            <person name="Gryganskyi A."/>
            <person name="Culley D."/>
            <person name="Magnuson J.K."/>
            <person name="James T.Y."/>
            <person name="O'Malley M.A."/>
            <person name="Stajich J.E."/>
            <person name="Spatafora J.W."/>
            <person name="Visel A."/>
            <person name="Grigoriev I.V."/>
        </authorList>
    </citation>
    <scope>NUCLEOTIDE SEQUENCE [LARGE SCALE GENOMIC DNA]</scope>
    <source>
        <strain evidence="13 14">NRRL 3301</strain>
    </source>
</reference>
<evidence type="ECO:0000313" key="13">
    <source>
        <dbReference type="EMBL" id="ORX62712.1"/>
    </source>
</evidence>
<keyword evidence="9 11" id="KW-0496">Mitochondrion</keyword>
<protein>
    <recommendedName>
        <fullName evidence="11">Ubiquinone biosynthesis monooxygenase COQ6, mitochondrial</fullName>
        <ecNumber evidence="11">1.14.15.45</ecNumber>
    </recommendedName>
    <alternativeName>
        <fullName evidence="11">2-methoxy-6-polyprenolphenol 4-hydroxylase</fullName>
        <ecNumber evidence="11">1.14.15.46</ecNumber>
    </alternativeName>
</protein>
<keyword evidence="6 11" id="KW-0274">FAD</keyword>
<dbReference type="GO" id="GO:0120538">
    <property type="term" value="F:2-methoxy-6-polyprenolphenol 4-hydroxylase activity"/>
    <property type="evidence" value="ECO:0007669"/>
    <property type="project" value="UniProtKB-EC"/>
</dbReference>
<comment type="similarity">
    <text evidence="2 11">Belongs to the UbiH/COQ6 family.</text>
</comment>
<evidence type="ECO:0000256" key="9">
    <source>
        <dbReference type="ARBA" id="ARBA00023128"/>
    </source>
</evidence>
<dbReference type="EC" id="1.14.15.46" evidence="11"/>
<evidence type="ECO:0000256" key="6">
    <source>
        <dbReference type="ARBA" id="ARBA00022827"/>
    </source>
</evidence>
<gene>
    <name evidence="11" type="primary">COQ6</name>
    <name evidence="13" type="ORF">DM01DRAFT_1297458</name>
</gene>
<comment type="subcellular location">
    <subcellularLocation>
        <location evidence="11">Mitochondrion inner membrane</location>
        <topology evidence="11">Peripheral membrane protein</topology>
        <orientation evidence="11">Matrix side</orientation>
    </subcellularLocation>
</comment>
<dbReference type="STRING" id="101127.A0A1X2GXG4"/>
<keyword evidence="13" id="KW-0830">Ubiquinone</keyword>
<dbReference type="GO" id="GO:0071949">
    <property type="term" value="F:FAD binding"/>
    <property type="evidence" value="ECO:0007669"/>
    <property type="project" value="InterPro"/>
</dbReference>
<dbReference type="SUPFAM" id="SSF51905">
    <property type="entry name" value="FAD/NAD(P)-binding domain"/>
    <property type="match status" value="1"/>
</dbReference>
<dbReference type="PANTHER" id="PTHR43876:SF7">
    <property type="entry name" value="UBIQUINONE BIOSYNTHESIS MONOOXYGENASE COQ6, MITOCHONDRIAL"/>
    <property type="match status" value="1"/>
</dbReference>
<dbReference type="PROSITE" id="PS01304">
    <property type="entry name" value="UBIH"/>
    <property type="match status" value="1"/>
</dbReference>
<accession>A0A1X2GXG4</accession>
<evidence type="ECO:0000256" key="7">
    <source>
        <dbReference type="ARBA" id="ARBA00023002"/>
    </source>
</evidence>
<dbReference type="FunFam" id="3.50.50.60:FF:000021">
    <property type="entry name" value="Ubiquinone biosynthesis monooxygenase COQ6"/>
    <property type="match status" value="1"/>
</dbReference>
<dbReference type="GO" id="GO:0031314">
    <property type="term" value="C:extrinsic component of mitochondrial inner membrane"/>
    <property type="evidence" value="ECO:0007669"/>
    <property type="project" value="UniProtKB-UniRule"/>
</dbReference>
<comment type="caution">
    <text evidence="13">The sequence shown here is derived from an EMBL/GenBank/DDBJ whole genome shotgun (WGS) entry which is preliminary data.</text>
</comment>
<feature type="domain" description="FAD-binding" evidence="12">
    <location>
        <begin position="32"/>
        <end position="317"/>
    </location>
</feature>
<dbReference type="OrthoDB" id="683240at2759"/>
<evidence type="ECO:0000256" key="1">
    <source>
        <dbReference type="ARBA" id="ARBA00001974"/>
    </source>
</evidence>
<dbReference type="InterPro" id="IPR010971">
    <property type="entry name" value="UbiH/COQ6"/>
</dbReference>
<evidence type="ECO:0000256" key="10">
    <source>
        <dbReference type="ARBA" id="ARBA00023136"/>
    </source>
</evidence>
<evidence type="ECO:0000313" key="14">
    <source>
        <dbReference type="Proteomes" id="UP000242146"/>
    </source>
</evidence>
<dbReference type="NCBIfam" id="TIGR01988">
    <property type="entry name" value="Ubi-OHases"/>
    <property type="match status" value="1"/>
</dbReference>
<comment type="subunit">
    <text evidence="11">Component of a multi-subunit COQ enzyme complex, composed of at least COQ3, COQ4, COQ5, COQ6, COQ7 and COQ9.</text>
</comment>
<comment type="catalytic activity">
    <reaction evidence="11">
        <text>a 4-hydroxy-3-(all-trans-polyprenyl)benzoate + 2 reduced [2Fe-2S]-[ferredoxin] + O2 + 2 H(+) = a 3,4-dihydroxy-5-(all-trans-polyprenyl)benzoate + 2 oxidized [2Fe-2S]-[ferredoxin] + H2O</text>
        <dbReference type="Rhea" id="RHEA:81195"/>
        <dbReference type="Rhea" id="RHEA-COMP:9514"/>
        <dbReference type="Rhea" id="RHEA-COMP:10000"/>
        <dbReference type="Rhea" id="RHEA-COMP:10001"/>
        <dbReference type="Rhea" id="RHEA-COMP:10930"/>
        <dbReference type="ChEBI" id="CHEBI:15377"/>
        <dbReference type="ChEBI" id="CHEBI:15378"/>
        <dbReference type="ChEBI" id="CHEBI:15379"/>
        <dbReference type="ChEBI" id="CHEBI:33737"/>
        <dbReference type="ChEBI" id="CHEBI:33738"/>
        <dbReference type="ChEBI" id="CHEBI:64694"/>
        <dbReference type="ChEBI" id="CHEBI:78396"/>
        <dbReference type="EC" id="1.14.15.45"/>
    </reaction>
</comment>
<evidence type="ECO:0000256" key="8">
    <source>
        <dbReference type="ARBA" id="ARBA00023033"/>
    </source>
</evidence>
<sequence>MLTQLSKALLRQTRAHGARRFYATQNLDNVYDIVIVGGGVAGTALACSLASQPYLKQQRIALIEAMDLSNTLTWTAQPDDFSNRTVSLTPGSMRFLQDIGATDFFTPGRANPYSDMRVWDGVTDAHIHFDASMADTTQQKDESNIAYMIENVHLQHALLKRLEQCQEQGAALDLFTKTRVASIEQTQPSGDTNIDALDLSDWPMVHLEQGPSLRARLLIGADGIQSPVRSFANIDSLGWDYNAHGVVATLKLDSPEHHTAWQRFLPTGPIAMLPMGEGYASMVWSTKPHLAKLLKTISADDFVQLVNAAFRLNHVDLSYFYKELGQGQLPDLAGEVAWRDQVMRNDQKRLPPKVAAVQEGSRASFPLRLRNSERYVSDRVALVGDAAHTTHPLAGQGLNQGLLDVEYLTYVLAEGAREGQDLGSIHLLRNYATERYLKNIVMISACDKLHRLFSTDFPPVTWLRSLGLSTVNNLDAVKGEIMRYAMAIEQPMASKPSSS</sequence>
<name>A0A1X2GXG4_9FUNG</name>
<keyword evidence="3 11" id="KW-0285">Flavoprotein</keyword>
<keyword evidence="4 11" id="KW-0831">Ubiquinone biosynthesis</keyword>
<dbReference type="UniPathway" id="UPA00232"/>
<dbReference type="Gene3D" id="3.50.50.60">
    <property type="entry name" value="FAD/NAD(P)-binding domain"/>
    <property type="match status" value="2"/>
</dbReference>
<evidence type="ECO:0000256" key="5">
    <source>
        <dbReference type="ARBA" id="ARBA00022792"/>
    </source>
</evidence>
<keyword evidence="8 11" id="KW-0503">Monooxygenase</keyword>
<keyword evidence="10 11" id="KW-0472">Membrane</keyword>
<dbReference type="Proteomes" id="UP000242146">
    <property type="component" value="Unassembled WGS sequence"/>
</dbReference>
<organism evidence="13 14">
    <name type="scientific">Hesseltinella vesiculosa</name>
    <dbReference type="NCBI Taxonomy" id="101127"/>
    <lineage>
        <taxon>Eukaryota</taxon>
        <taxon>Fungi</taxon>
        <taxon>Fungi incertae sedis</taxon>
        <taxon>Mucoromycota</taxon>
        <taxon>Mucoromycotina</taxon>
        <taxon>Mucoromycetes</taxon>
        <taxon>Mucorales</taxon>
        <taxon>Cunninghamellaceae</taxon>
        <taxon>Hesseltinella</taxon>
    </lineage>
</organism>
<dbReference type="InterPro" id="IPR036188">
    <property type="entry name" value="FAD/NAD-bd_sf"/>
</dbReference>
<keyword evidence="14" id="KW-1185">Reference proteome</keyword>
<feature type="domain" description="FAD-binding" evidence="12">
    <location>
        <begin position="353"/>
        <end position="435"/>
    </location>
</feature>
<dbReference type="PANTHER" id="PTHR43876">
    <property type="entry name" value="UBIQUINONE BIOSYNTHESIS MONOOXYGENASE COQ6, MITOCHONDRIAL"/>
    <property type="match status" value="1"/>
</dbReference>
<proteinExistence type="inferred from homology"/>
<keyword evidence="7 11" id="KW-0560">Oxidoreductase</keyword>
<dbReference type="Pfam" id="PF01494">
    <property type="entry name" value="FAD_binding_3"/>
    <property type="match status" value="2"/>
</dbReference>
<dbReference type="AlphaFoldDB" id="A0A1X2GXG4"/>
<dbReference type="EMBL" id="MCGT01000001">
    <property type="protein sequence ID" value="ORX62712.1"/>
    <property type="molecule type" value="Genomic_DNA"/>
</dbReference>
<comment type="catalytic activity">
    <reaction evidence="11">
        <text>a 2-methoxy-6-(all-trans-polyprenyl)phenol + 2 reduced [2Fe-2S]-[ferredoxin] + O2 + 2 H(+) = a 2-methoxy-6-(all-trans-polyprenyl)benzene-1,4-diol + 2 oxidized [2Fe-2S]-[ferredoxin] + H2O</text>
        <dbReference type="Rhea" id="RHEA:81183"/>
        <dbReference type="Rhea" id="RHEA-COMP:9551"/>
        <dbReference type="Rhea" id="RHEA-COMP:10000"/>
        <dbReference type="Rhea" id="RHEA-COMP:10001"/>
        <dbReference type="Rhea" id="RHEA-COMP:10858"/>
        <dbReference type="ChEBI" id="CHEBI:15377"/>
        <dbReference type="ChEBI" id="CHEBI:15378"/>
        <dbReference type="ChEBI" id="CHEBI:15379"/>
        <dbReference type="ChEBI" id="CHEBI:33737"/>
        <dbReference type="ChEBI" id="CHEBI:33738"/>
        <dbReference type="ChEBI" id="CHEBI:62731"/>
        <dbReference type="ChEBI" id="CHEBI:84166"/>
        <dbReference type="EC" id="1.14.15.46"/>
    </reaction>
</comment>
<dbReference type="EC" id="1.14.15.45" evidence="11"/>
<dbReference type="InterPro" id="IPR000689">
    <property type="entry name" value="UbQ_mOase_COQ6"/>
</dbReference>
<comment type="cofactor">
    <cofactor evidence="1 11">
        <name>FAD</name>
        <dbReference type="ChEBI" id="CHEBI:57692"/>
    </cofactor>
</comment>
<dbReference type="HAMAP" id="MF_03193">
    <property type="entry name" value="COQ6_monooxygenase"/>
    <property type="match status" value="1"/>
</dbReference>
<evidence type="ECO:0000256" key="4">
    <source>
        <dbReference type="ARBA" id="ARBA00022688"/>
    </source>
</evidence>
<dbReference type="GO" id="GO:0106364">
    <property type="term" value="F:4-hydroxy-3-all-trans-polyprenylbenzoate oxygenase activity"/>
    <property type="evidence" value="ECO:0007669"/>
    <property type="project" value="UniProtKB-EC"/>
</dbReference>
<evidence type="ECO:0000259" key="12">
    <source>
        <dbReference type="Pfam" id="PF01494"/>
    </source>
</evidence>
<dbReference type="InterPro" id="IPR051205">
    <property type="entry name" value="UbiH/COQ6_monooxygenase"/>
</dbReference>
<dbReference type="PRINTS" id="PR00420">
    <property type="entry name" value="RNGMNOXGNASE"/>
</dbReference>
<dbReference type="GO" id="GO:0016712">
    <property type="term" value="F:oxidoreductase activity, acting on paired donors, with incorporation or reduction of molecular oxygen, reduced flavin or flavoprotein as one donor, and incorporation of one atom of oxygen"/>
    <property type="evidence" value="ECO:0007669"/>
    <property type="project" value="UniProtKB-UniRule"/>
</dbReference>
<evidence type="ECO:0000256" key="11">
    <source>
        <dbReference type="HAMAP-Rule" id="MF_03193"/>
    </source>
</evidence>
<dbReference type="InterPro" id="IPR002938">
    <property type="entry name" value="FAD-bd"/>
</dbReference>
<dbReference type="InterPro" id="IPR018168">
    <property type="entry name" value="Ubi_Hdrlase_CS"/>
</dbReference>
<evidence type="ECO:0000256" key="3">
    <source>
        <dbReference type="ARBA" id="ARBA00022630"/>
    </source>
</evidence>
<comment type="function">
    <text evidence="11">FAD-dependent monooxygenase required for two non-consecutive steps during ubiquinone biosynthesis. Required for the C5-ring hydroxylation during ubiquinone biosynthesis by catalyzing the hydroxylation of 4-hydroxy-3-(all-trans-polyprenyl)benzoic acid to 3,4-dihydroxy-5-(all-trans-polyprenyl)benzoic acid. Also acts downstream of coq4, for the C1-hydroxylation during ubiquinone biosynthesis by catalyzing the hydroxylation of 2-methoxy-6-(all-trans-polyprenyl)phenol to 2-methoxy-6-(all-trans-polyprenyl)benzene-1,4-diol. The electrons required for the hydroxylation reaction are funneled indirectly to coq6 from NADPH via a ferredoxin/ferredoxin reductase system.</text>
</comment>
<evidence type="ECO:0000256" key="2">
    <source>
        <dbReference type="ARBA" id="ARBA00005349"/>
    </source>
</evidence>
<keyword evidence="5 11" id="KW-0999">Mitochondrion inner membrane</keyword>